<name>A0A3E3JZY1_9FIRM</name>
<gene>
    <name evidence="4" type="ORF">DW016_11795</name>
</gene>
<evidence type="ECO:0000256" key="1">
    <source>
        <dbReference type="ARBA" id="ARBA00022679"/>
    </source>
</evidence>
<dbReference type="InterPro" id="IPR016181">
    <property type="entry name" value="Acyl_CoA_acyltransferase"/>
</dbReference>
<evidence type="ECO:0000259" key="3">
    <source>
        <dbReference type="PROSITE" id="PS51186"/>
    </source>
</evidence>
<dbReference type="RefSeq" id="WP_082350027.1">
    <property type="nucleotide sequence ID" value="NZ_BAABYU010000001.1"/>
</dbReference>
<keyword evidence="2" id="KW-0012">Acyltransferase</keyword>
<dbReference type="SUPFAM" id="SSF55729">
    <property type="entry name" value="Acyl-CoA N-acyltransferases (Nat)"/>
    <property type="match status" value="1"/>
</dbReference>
<dbReference type="Pfam" id="PF00583">
    <property type="entry name" value="Acetyltransf_1"/>
    <property type="match status" value="1"/>
</dbReference>
<comment type="caution">
    <text evidence="4">The sequence shown here is derived from an EMBL/GenBank/DDBJ whole genome shotgun (WGS) entry which is preliminary data.</text>
</comment>
<dbReference type="PROSITE" id="PS51186">
    <property type="entry name" value="GNAT"/>
    <property type="match status" value="1"/>
</dbReference>
<dbReference type="GO" id="GO:0016747">
    <property type="term" value="F:acyltransferase activity, transferring groups other than amino-acyl groups"/>
    <property type="evidence" value="ECO:0007669"/>
    <property type="project" value="InterPro"/>
</dbReference>
<protein>
    <submittedName>
        <fullName evidence="4">GNAT family N-acetyltransferase</fullName>
    </submittedName>
</protein>
<dbReference type="Gene3D" id="3.40.630.30">
    <property type="match status" value="1"/>
</dbReference>
<evidence type="ECO:0000313" key="4">
    <source>
        <dbReference type="EMBL" id="RGE85668.1"/>
    </source>
</evidence>
<dbReference type="PANTHER" id="PTHR43877">
    <property type="entry name" value="AMINOALKYLPHOSPHONATE N-ACETYLTRANSFERASE-RELATED-RELATED"/>
    <property type="match status" value="1"/>
</dbReference>
<dbReference type="GeneID" id="97193473"/>
<feature type="domain" description="N-acetyltransferase" evidence="3">
    <location>
        <begin position="2"/>
        <end position="155"/>
    </location>
</feature>
<keyword evidence="1 4" id="KW-0808">Transferase</keyword>
<dbReference type="EMBL" id="QVLX01000007">
    <property type="protein sequence ID" value="RGE85668.1"/>
    <property type="molecule type" value="Genomic_DNA"/>
</dbReference>
<evidence type="ECO:0000256" key="2">
    <source>
        <dbReference type="ARBA" id="ARBA00023315"/>
    </source>
</evidence>
<dbReference type="CDD" id="cd04301">
    <property type="entry name" value="NAT_SF"/>
    <property type="match status" value="1"/>
</dbReference>
<organism evidence="4 5">
    <name type="scientific">Sellimonas intestinalis</name>
    <dbReference type="NCBI Taxonomy" id="1653434"/>
    <lineage>
        <taxon>Bacteria</taxon>
        <taxon>Bacillati</taxon>
        <taxon>Bacillota</taxon>
        <taxon>Clostridia</taxon>
        <taxon>Lachnospirales</taxon>
        <taxon>Lachnospiraceae</taxon>
        <taxon>Sellimonas</taxon>
    </lineage>
</organism>
<dbReference type="InterPro" id="IPR050832">
    <property type="entry name" value="Bact_Acetyltransf"/>
</dbReference>
<dbReference type="Proteomes" id="UP000261080">
    <property type="component" value="Unassembled WGS sequence"/>
</dbReference>
<proteinExistence type="predicted"/>
<dbReference type="InterPro" id="IPR000182">
    <property type="entry name" value="GNAT_dom"/>
</dbReference>
<evidence type="ECO:0000313" key="5">
    <source>
        <dbReference type="Proteomes" id="UP000261080"/>
    </source>
</evidence>
<accession>A0A3E3JZY1</accession>
<dbReference type="AlphaFoldDB" id="A0A3E3JZY1"/>
<sequence length="155" mass="18030">MMLIRRAGIDDVEQLRLLYQELEEDGVRYQPEHFVVGERSNEFFQSVFESADQDILVAEEDGKILGFSHVMILEQKKVACLKPETLVYIQDLDVLESRRSQGIGTLLMEASKRYGKEHGVDFIRTQVFPQNIDGMRFYEKNGFREMMKTIESSLD</sequence>
<reference evidence="4 5" key="1">
    <citation type="submission" date="2018-08" db="EMBL/GenBank/DDBJ databases">
        <title>A genome reference for cultivated species of the human gut microbiota.</title>
        <authorList>
            <person name="Zou Y."/>
            <person name="Xue W."/>
            <person name="Luo G."/>
        </authorList>
    </citation>
    <scope>NUCLEOTIDE SEQUENCE [LARGE SCALE GENOMIC DNA]</scope>
    <source>
        <strain evidence="4 5">AF37-2AT</strain>
    </source>
</reference>
<dbReference type="OrthoDB" id="9795206at2"/>
<keyword evidence="5" id="KW-1185">Reference proteome</keyword>